<sequence length="391" mass="44518">MDESQSTISPRIPPELILRIVELTKDSATLAALALTCKGITMDAQKRHYTSFTEKSLKTLNDFCSTVLEDGAKKASLVRRLDADFRSPFRALSVEEIVVYRNVMSALIEMVNLTELHLDVLDVRELLGGFDAEEPVSDLFDCTFRLRKFSLNVTAHRTYYYNGLDRFLAKQPTLQRVDLPYVDIQWNPLINMPLPHLRLLKAPTNFLMAILPHTEDLTMLVWRASAEGIDGEPSKNCEKISTQIARIRYFSYGEFPEKISSGGRSSSVFSSIVPYLHDLECLELFSFSGAEKLRAIESLAAPEKLQMVLLHPMRTETQVFEPGWIFSRFPSLRFIARPIYSPILVRGEREIEGYAVFDSKARSGCPLEPAEMYKITSSELLHHHIFELLPH</sequence>
<organism evidence="1 2">
    <name type="scientific">Agrocybe pediades</name>
    <dbReference type="NCBI Taxonomy" id="84607"/>
    <lineage>
        <taxon>Eukaryota</taxon>
        <taxon>Fungi</taxon>
        <taxon>Dikarya</taxon>
        <taxon>Basidiomycota</taxon>
        <taxon>Agaricomycotina</taxon>
        <taxon>Agaricomycetes</taxon>
        <taxon>Agaricomycetidae</taxon>
        <taxon>Agaricales</taxon>
        <taxon>Agaricineae</taxon>
        <taxon>Strophariaceae</taxon>
        <taxon>Agrocybe</taxon>
    </lineage>
</organism>
<comment type="caution">
    <text evidence="1">The sequence shown here is derived from an EMBL/GenBank/DDBJ whole genome shotgun (WGS) entry which is preliminary data.</text>
</comment>
<accession>A0A8H4QN75</accession>
<reference evidence="1 2" key="1">
    <citation type="submission" date="2019-12" db="EMBL/GenBank/DDBJ databases">
        <authorList>
            <person name="Floudas D."/>
            <person name="Bentzer J."/>
            <person name="Ahren D."/>
            <person name="Johansson T."/>
            <person name="Persson P."/>
            <person name="Tunlid A."/>
        </authorList>
    </citation>
    <scope>NUCLEOTIDE SEQUENCE [LARGE SCALE GENOMIC DNA]</scope>
    <source>
        <strain evidence="1 2">CBS 102.39</strain>
    </source>
</reference>
<evidence type="ECO:0000313" key="1">
    <source>
        <dbReference type="EMBL" id="KAF4613959.1"/>
    </source>
</evidence>
<gene>
    <name evidence="1" type="ORF">D9613_007971</name>
</gene>
<evidence type="ECO:0000313" key="2">
    <source>
        <dbReference type="Proteomes" id="UP000521872"/>
    </source>
</evidence>
<protein>
    <submittedName>
        <fullName evidence="1">Uncharacterized protein</fullName>
    </submittedName>
</protein>
<dbReference type="EMBL" id="JAACJL010000045">
    <property type="protein sequence ID" value="KAF4613959.1"/>
    <property type="molecule type" value="Genomic_DNA"/>
</dbReference>
<name>A0A8H4QN75_9AGAR</name>
<dbReference type="AlphaFoldDB" id="A0A8H4QN75"/>
<dbReference type="Proteomes" id="UP000521872">
    <property type="component" value="Unassembled WGS sequence"/>
</dbReference>
<keyword evidence="2" id="KW-1185">Reference proteome</keyword>
<proteinExistence type="predicted"/>